<sequence>MEVLKIRKPYIYDQEAQAKLVDPPTGYRISVFRPICHYVEKDHAGTLPVFYSSNDNDLSCVATRFPPTHLGTARPSTPIKVQLRMFRSFSAGWGPVAVDVDNPDNIIAYLRPENDKVRGLLGGTHRLSGDLAWDSVMPFGAAGTIAFGRVKYTSKTCPGMNRAEAASGATHTPSKTQGRGKDGKGMANKESTGKARKP</sequence>
<proteinExistence type="predicted"/>
<accession>A0A3N4ICB7</accession>
<dbReference type="EMBL" id="ML119662">
    <property type="protein sequence ID" value="RPA83742.1"/>
    <property type="molecule type" value="Genomic_DNA"/>
</dbReference>
<reference evidence="2 3" key="1">
    <citation type="journal article" date="2018" name="Nat. Ecol. Evol.">
        <title>Pezizomycetes genomes reveal the molecular basis of ectomycorrhizal truffle lifestyle.</title>
        <authorList>
            <person name="Murat C."/>
            <person name="Payen T."/>
            <person name="Noel B."/>
            <person name="Kuo A."/>
            <person name="Morin E."/>
            <person name="Chen J."/>
            <person name="Kohler A."/>
            <person name="Krizsan K."/>
            <person name="Balestrini R."/>
            <person name="Da Silva C."/>
            <person name="Montanini B."/>
            <person name="Hainaut M."/>
            <person name="Levati E."/>
            <person name="Barry K.W."/>
            <person name="Belfiori B."/>
            <person name="Cichocki N."/>
            <person name="Clum A."/>
            <person name="Dockter R.B."/>
            <person name="Fauchery L."/>
            <person name="Guy J."/>
            <person name="Iotti M."/>
            <person name="Le Tacon F."/>
            <person name="Lindquist E.A."/>
            <person name="Lipzen A."/>
            <person name="Malagnac F."/>
            <person name="Mello A."/>
            <person name="Molinier V."/>
            <person name="Miyauchi S."/>
            <person name="Poulain J."/>
            <person name="Riccioni C."/>
            <person name="Rubini A."/>
            <person name="Sitrit Y."/>
            <person name="Splivallo R."/>
            <person name="Traeger S."/>
            <person name="Wang M."/>
            <person name="Zifcakova L."/>
            <person name="Wipf D."/>
            <person name="Zambonelli A."/>
            <person name="Paolocci F."/>
            <person name="Nowrousian M."/>
            <person name="Ottonello S."/>
            <person name="Baldrian P."/>
            <person name="Spatafora J.W."/>
            <person name="Henrissat B."/>
            <person name="Nagy L.G."/>
            <person name="Aury J.M."/>
            <person name="Wincker P."/>
            <person name="Grigoriev I.V."/>
            <person name="Bonfante P."/>
            <person name="Martin F.M."/>
        </authorList>
    </citation>
    <scope>NUCLEOTIDE SEQUENCE [LARGE SCALE GENOMIC DNA]</scope>
    <source>
        <strain evidence="2 3">RN42</strain>
    </source>
</reference>
<evidence type="ECO:0000313" key="2">
    <source>
        <dbReference type="EMBL" id="RPA83742.1"/>
    </source>
</evidence>
<organism evidence="2 3">
    <name type="scientific">Ascobolus immersus RN42</name>
    <dbReference type="NCBI Taxonomy" id="1160509"/>
    <lineage>
        <taxon>Eukaryota</taxon>
        <taxon>Fungi</taxon>
        <taxon>Dikarya</taxon>
        <taxon>Ascomycota</taxon>
        <taxon>Pezizomycotina</taxon>
        <taxon>Pezizomycetes</taxon>
        <taxon>Pezizales</taxon>
        <taxon>Ascobolaceae</taxon>
        <taxon>Ascobolus</taxon>
    </lineage>
</organism>
<gene>
    <name evidence="2" type="ORF">BJ508DRAFT_304277</name>
</gene>
<keyword evidence="3" id="KW-1185">Reference proteome</keyword>
<protein>
    <submittedName>
        <fullName evidence="2">Uncharacterized protein</fullName>
    </submittedName>
</protein>
<evidence type="ECO:0000313" key="3">
    <source>
        <dbReference type="Proteomes" id="UP000275078"/>
    </source>
</evidence>
<evidence type="ECO:0000256" key="1">
    <source>
        <dbReference type="SAM" id="MobiDB-lite"/>
    </source>
</evidence>
<dbReference type="AlphaFoldDB" id="A0A3N4ICB7"/>
<name>A0A3N4ICB7_ASCIM</name>
<dbReference type="Proteomes" id="UP000275078">
    <property type="component" value="Unassembled WGS sequence"/>
</dbReference>
<feature type="region of interest" description="Disordered" evidence="1">
    <location>
        <begin position="163"/>
        <end position="198"/>
    </location>
</feature>